<dbReference type="Proteomes" id="UP000030764">
    <property type="component" value="Unassembled WGS sequence"/>
</dbReference>
<protein>
    <submittedName>
        <fullName evidence="1">Uncharacterized protein</fullName>
    </submittedName>
</protein>
<accession>A0A085MFI2</accession>
<keyword evidence="2" id="KW-1185">Reference proteome</keyword>
<evidence type="ECO:0000313" key="1">
    <source>
        <dbReference type="EMBL" id="KFD55978.1"/>
    </source>
</evidence>
<dbReference type="EMBL" id="KL363196">
    <property type="protein sequence ID" value="KFD55978.1"/>
    <property type="molecule type" value="Genomic_DNA"/>
</dbReference>
<proteinExistence type="predicted"/>
<gene>
    <name evidence="1" type="ORF">M513_03102</name>
</gene>
<name>A0A085MFI2_9BILA</name>
<dbReference type="AlphaFoldDB" id="A0A085MFI2"/>
<sequence>MNLEVQYLTDVGSSPVPYWEKNCYGSEESTLLLLLLASCLKCDLSILQVITERSLLNAPFPVSFTTGATAARLLVPSLAEAMKSKVGITSRLMLYD</sequence>
<reference evidence="1 2" key="1">
    <citation type="journal article" date="2014" name="Nat. Genet.">
        <title>Genome and transcriptome of the porcine whipworm Trichuris suis.</title>
        <authorList>
            <person name="Jex A.R."/>
            <person name="Nejsum P."/>
            <person name="Schwarz E.M."/>
            <person name="Hu L."/>
            <person name="Young N.D."/>
            <person name="Hall R.S."/>
            <person name="Korhonen P.K."/>
            <person name="Liao S."/>
            <person name="Thamsborg S."/>
            <person name="Xia J."/>
            <person name="Xu P."/>
            <person name="Wang S."/>
            <person name="Scheerlinck J.P."/>
            <person name="Hofmann A."/>
            <person name="Sternberg P.W."/>
            <person name="Wang J."/>
            <person name="Gasser R.B."/>
        </authorList>
    </citation>
    <scope>NUCLEOTIDE SEQUENCE [LARGE SCALE GENOMIC DNA]</scope>
    <source>
        <strain evidence="1">DCEP-RM93M</strain>
    </source>
</reference>
<organism evidence="1 2">
    <name type="scientific">Trichuris suis</name>
    <name type="common">pig whipworm</name>
    <dbReference type="NCBI Taxonomy" id="68888"/>
    <lineage>
        <taxon>Eukaryota</taxon>
        <taxon>Metazoa</taxon>
        <taxon>Ecdysozoa</taxon>
        <taxon>Nematoda</taxon>
        <taxon>Enoplea</taxon>
        <taxon>Dorylaimia</taxon>
        <taxon>Trichinellida</taxon>
        <taxon>Trichuridae</taxon>
        <taxon>Trichuris</taxon>
    </lineage>
</organism>
<evidence type="ECO:0000313" key="2">
    <source>
        <dbReference type="Proteomes" id="UP000030764"/>
    </source>
</evidence>